<dbReference type="PANTHER" id="PTHR11575">
    <property type="entry name" value="5'-NUCLEOTIDASE-RELATED"/>
    <property type="match status" value="1"/>
</dbReference>
<dbReference type="InterPro" id="IPR029052">
    <property type="entry name" value="Metallo-depent_PP-like"/>
</dbReference>
<dbReference type="SUPFAM" id="SSF55816">
    <property type="entry name" value="5'-nucleotidase (syn. UDP-sugar hydrolase), C-terminal domain"/>
    <property type="match status" value="1"/>
</dbReference>
<reference evidence="4" key="2">
    <citation type="submission" date="2013-10" db="EMBL/GenBank/DDBJ databases">
        <authorList>
            <person name="Aslett M."/>
        </authorList>
    </citation>
    <scope>NUCLEOTIDE SEQUENCE [LARGE SCALE GENOMIC DNA]</scope>
    <source>
        <strain evidence="4">Houghton</strain>
    </source>
</reference>
<dbReference type="GO" id="GO:0009166">
    <property type="term" value="P:nucleotide catabolic process"/>
    <property type="evidence" value="ECO:0007669"/>
    <property type="project" value="InterPro"/>
</dbReference>
<reference evidence="4" key="1">
    <citation type="submission" date="2013-10" db="EMBL/GenBank/DDBJ databases">
        <title>Genomic analysis of the causative agents of coccidiosis in chickens.</title>
        <authorList>
            <person name="Reid A.J."/>
            <person name="Blake D."/>
            <person name="Billington K."/>
            <person name="Browne H."/>
            <person name="Dunn M."/>
            <person name="Hung S."/>
            <person name="Kawahara F."/>
            <person name="Miranda-Saavedra D."/>
            <person name="Mourier T."/>
            <person name="Nagra H."/>
            <person name="Otto T.D."/>
            <person name="Rawlings N."/>
            <person name="Sanchez A."/>
            <person name="Sanders M."/>
            <person name="Subramaniam C."/>
            <person name="Tay Y."/>
            <person name="Dear P."/>
            <person name="Doerig C."/>
            <person name="Gruber A."/>
            <person name="Parkinson J."/>
            <person name="Shirley M."/>
            <person name="Wan K.L."/>
            <person name="Berriman M."/>
            <person name="Tomley F."/>
            <person name="Pain A."/>
        </authorList>
    </citation>
    <scope>NUCLEOTIDE SEQUENCE [LARGE SCALE GENOMIC DNA]</scope>
    <source>
        <strain evidence="4">Houghton</strain>
    </source>
</reference>
<feature type="domain" description="5'-Nucleotidase C-terminal" evidence="3">
    <location>
        <begin position="563"/>
        <end position="721"/>
    </location>
</feature>
<dbReference type="GO" id="GO:0016787">
    <property type="term" value="F:hydrolase activity"/>
    <property type="evidence" value="ECO:0007669"/>
    <property type="project" value="InterPro"/>
</dbReference>
<dbReference type="AlphaFoldDB" id="U6L3G7"/>
<gene>
    <name evidence="4" type="ORF">ETH_00013650</name>
</gene>
<dbReference type="Gene3D" id="3.60.21.10">
    <property type="match status" value="1"/>
</dbReference>
<dbReference type="OrthoDB" id="10252235at2759"/>
<dbReference type="VEuPathDB" id="ToxoDB:ETH2_1554300"/>
<dbReference type="PANTHER" id="PTHR11575:SF48">
    <property type="entry name" value="5'-NUCLEOTIDASE"/>
    <property type="match status" value="1"/>
</dbReference>
<dbReference type="PRINTS" id="PR01607">
    <property type="entry name" value="APYRASEFAMLY"/>
</dbReference>
<dbReference type="Pfam" id="PF02872">
    <property type="entry name" value="5_nucleotid_C"/>
    <property type="match status" value="1"/>
</dbReference>
<comment type="similarity">
    <text evidence="1">Belongs to the 5'-nucleotidase family.</text>
</comment>
<dbReference type="InterPro" id="IPR036907">
    <property type="entry name" value="5'-Nucleotdase_C_sf"/>
</dbReference>
<dbReference type="VEuPathDB" id="ToxoDB:ETH_00013650"/>
<dbReference type="GeneID" id="25251894"/>
<dbReference type="OMA" id="GETWYDF"/>
<sequence length="807" mass="88371">MVKEHGGGKERPSPLSRSPRLHVPPRDTPVLAVQGRRIAGRGDQSPPEADEEIRRLASMITRQASRGFTGETWYDFDLPLNRTDPIVILHFNDVYNIDTREDGSGGVSRFVTAMQRFSHLHPLVFFSGDALNPSLMSTYMKGRQMVPFLNLLKVHTACLGNHDFDFGIDELEYTIGSCNFPWLLTNVFERSSSDDQRKLERYMHGCDKTSLSREGSHGDKRETSSGASGEPGSKGVVDSAGDDYIGLPGEPIANAWKYRLFEWQGVRIGVIGLVEREWLDTLACISADDVVYVDYVVAANRMCRFLRAKECEVIIALTHMRAPNDQRLAEMAPDIDLILGGHDHDYYGLQVIGGTPVVKSGTDFHDFTAIAIFPGDSSPQPNLLSTALIDDSGQRVGAAAIAAAAIATAPRTLDGTDAPTVATASAIATAVAVAEEVSNSQAEELSPSELASQLLQAKGKIISDNSQPCGDAEGRTLLLRPAAPAQSQSELKPSDCPGGSVVIPKLLGRSLVQWERVRVTPANFAKNKHVELLVKKYERHLKQQMRRKLARLGADLETRFRIIRTQESNCGNWLCELMRKECKSDIAFINSGTIRSDCIFKKGDFRFGDLAAMLPMADEIAVVRCKGSVLLAALENAVSQVPKTEGRFLQVAGIRFEFDSSKPSGNRIIRETVKVAPRESCAQISDGLPSLDHFVPLDENAEYTVATKSYVLQGRDGFTMLPSCPVLVEGELLPPLPTLVRNALALTAMANGLNRPHSRVVSRQLSSFTSLQQDQMLSKFGCKKDDDEVVLAPKCDGRIVDRNAQPA</sequence>
<dbReference type="EMBL" id="HG675754">
    <property type="protein sequence ID" value="CDJ43159.1"/>
    <property type="molecule type" value="Genomic_DNA"/>
</dbReference>
<dbReference type="RefSeq" id="XP_013233909.1">
    <property type="nucleotide sequence ID" value="XM_013378455.1"/>
</dbReference>
<feature type="region of interest" description="Disordered" evidence="2">
    <location>
        <begin position="1"/>
        <end position="50"/>
    </location>
</feature>
<proteinExistence type="inferred from homology"/>
<name>U6L3G7_EIMTE</name>
<organism evidence="4 5">
    <name type="scientific">Eimeria tenella</name>
    <name type="common">Coccidian parasite</name>
    <dbReference type="NCBI Taxonomy" id="5802"/>
    <lineage>
        <taxon>Eukaryota</taxon>
        <taxon>Sar</taxon>
        <taxon>Alveolata</taxon>
        <taxon>Apicomplexa</taxon>
        <taxon>Conoidasida</taxon>
        <taxon>Coccidia</taxon>
        <taxon>Eucoccidiorida</taxon>
        <taxon>Eimeriorina</taxon>
        <taxon>Eimeriidae</taxon>
        <taxon>Eimeria</taxon>
    </lineage>
</organism>
<evidence type="ECO:0000256" key="2">
    <source>
        <dbReference type="SAM" id="MobiDB-lite"/>
    </source>
</evidence>
<evidence type="ECO:0000313" key="4">
    <source>
        <dbReference type="EMBL" id="CDJ43159.1"/>
    </source>
</evidence>
<evidence type="ECO:0000259" key="3">
    <source>
        <dbReference type="Pfam" id="PF02872"/>
    </source>
</evidence>
<dbReference type="Proteomes" id="UP000030747">
    <property type="component" value="Unassembled WGS sequence"/>
</dbReference>
<protein>
    <submittedName>
        <fullName evidence="4">Nucleotidase, putative</fullName>
    </submittedName>
</protein>
<feature type="region of interest" description="Disordered" evidence="2">
    <location>
        <begin position="208"/>
        <end position="236"/>
    </location>
</feature>
<evidence type="ECO:0000256" key="1">
    <source>
        <dbReference type="ARBA" id="ARBA00006654"/>
    </source>
</evidence>
<dbReference type="InterPro" id="IPR006179">
    <property type="entry name" value="5_nucleotidase/apyrase"/>
</dbReference>
<dbReference type="Gene3D" id="3.90.780.10">
    <property type="entry name" value="5'-Nucleotidase, C-terminal domain"/>
    <property type="match status" value="1"/>
</dbReference>
<feature type="compositionally biased region" description="Basic and acidic residues" evidence="2">
    <location>
        <begin position="1"/>
        <end position="12"/>
    </location>
</feature>
<accession>U6L3G7</accession>
<keyword evidence="5" id="KW-1185">Reference proteome</keyword>
<evidence type="ECO:0000313" key="5">
    <source>
        <dbReference type="Proteomes" id="UP000030747"/>
    </source>
</evidence>
<dbReference type="InterPro" id="IPR008334">
    <property type="entry name" value="5'-Nucleotdase_C"/>
</dbReference>
<feature type="compositionally biased region" description="Basic and acidic residues" evidence="2">
    <location>
        <begin position="208"/>
        <end position="223"/>
    </location>
</feature>
<dbReference type="SUPFAM" id="SSF56300">
    <property type="entry name" value="Metallo-dependent phosphatases"/>
    <property type="match status" value="1"/>
</dbReference>